<dbReference type="InterPro" id="IPR002888">
    <property type="entry name" value="2Fe-2S-bd"/>
</dbReference>
<dbReference type="InterPro" id="IPR036884">
    <property type="entry name" value="2Fe-2S-bd_dom_sf"/>
</dbReference>
<comment type="caution">
    <text evidence="8">The sequence shown here is derived from an EMBL/GenBank/DDBJ whole genome shotgun (WGS) entry which is preliminary data.</text>
</comment>
<keyword evidence="5" id="KW-0411">Iron-sulfur</keyword>
<feature type="transmembrane region" description="Helical" evidence="6">
    <location>
        <begin position="21"/>
        <end position="40"/>
    </location>
</feature>
<dbReference type="GO" id="GO:0046872">
    <property type="term" value="F:metal ion binding"/>
    <property type="evidence" value="ECO:0007669"/>
    <property type="project" value="UniProtKB-KW"/>
</dbReference>
<evidence type="ECO:0000256" key="5">
    <source>
        <dbReference type="ARBA" id="ARBA00023014"/>
    </source>
</evidence>
<organism evidence="8 9">
    <name type="scientific">Desulfomonile tiedjei</name>
    <dbReference type="NCBI Taxonomy" id="2358"/>
    <lineage>
        <taxon>Bacteria</taxon>
        <taxon>Pseudomonadati</taxon>
        <taxon>Thermodesulfobacteriota</taxon>
        <taxon>Desulfomonilia</taxon>
        <taxon>Desulfomonilales</taxon>
        <taxon>Desulfomonilaceae</taxon>
        <taxon>Desulfomonile</taxon>
    </lineage>
</organism>
<sequence length="210" mass="22416">MGKNCDEKTCNCKKGVSRRGFFSSVGAGAVVLATTGSFAADSPSKVLEPDSTTPITLLVNGRERRILVEPRWSLLFVLREKFGLTGAKAACERGECGSCTVLIDDIPRYSCLTLAVEAEGLPITTLEGLMKGEELGPVQQAFVEHDAFQCGYCTPGQIMAVEGLLRHTPDPTLDQIRRGVSGNLCRCGAYKNIFAAAQKASELKRGGGAK</sequence>
<dbReference type="Gene3D" id="3.10.20.30">
    <property type="match status" value="1"/>
</dbReference>
<dbReference type="Proteomes" id="UP000807825">
    <property type="component" value="Unassembled WGS sequence"/>
</dbReference>
<dbReference type="SUPFAM" id="SSF47741">
    <property type="entry name" value="CO dehydrogenase ISP C-domain like"/>
    <property type="match status" value="1"/>
</dbReference>
<dbReference type="Pfam" id="PF01799">
    <property type="entry name" value="Fer2_2"/>
    <property type="match status" value="1"/>
</dbReference>
<keyword evidence="2" id="KW-0479">Metal-binding</keyword>
<dbReference type="InterPro" id="IPR001041">
    <property type="entry name" value="2Fe-2S_ferredoxin-type"/>
</dbReference>
<evidence type="ECO:0000313" key="9">
    <source>
        <dbReference type="Proteomes" id="UP000807825"/>
    </source>
</evidence>
<dbReference type="InterPro" id="IPR006058">
    <property type="entry name" value="2Fe2S_fd_BS"/>
</dbReference>
<keyword evidence="6" id="KW-0812">Transmembrane</keyword>
<evidence type="ECO:0000313" key="8">
    <source>
        <dbReference type="EMBL" id="MBI5251247.1"/>
    </source>
</evidence>
<keyword evidence="4" id="KW-0408">Iron</keyword>
<reference evidence="8" key="1">
    <citation type="submission" date="2020-07" db="EMBL/GenBank/DDBJ databases">
        <title>Huge and variable diversity of episymbiotic CPR bacteria and DPANN archaea in groundwater ecosystems.</title>
        <authorList>
            <person name="He C.Y."/>
            <person name="Keren R."/>
            <person name="Whittaker M."/>
            <person name="Farag I.F."/>
            <person name="Doudna J."/>
            <person name="Cate J.H.D."/>
            <person name="Banfield J.F."/>
        </authorList>
    </citation>
    <scope>NUCLEOTIDE SEQUENCE</scope>
    <source>
        <strain evidence="8">NC_groundwater_1664_Pr3_B-0.1um_52_9</strain>
    </source>
</reference>
<evidence type="ECO:0000256" key="1">
    <source>
        <dbReference type="ARBA" id="ARBA00022714"/>
    </source>
</evidence>
<dbReference type="InterPro" id="IPR012675">
    <property type="entry name" value="Beta-grasp_dom_sf"/>
</dbReference>
<dbReference type="PANTHER" id="PTHR44379:SF8">
    <property type="entry name" value="XANTHINE DEHYDROGENASE IRON-SULFUR-BINDING SUBUNIT XDHC-RELATED"/>
    <property type="match status" value="1"/>
</dbReference>
<dbReference type="PROSITE" id="PS51085">
    <property type="entry name" value="2FE2S_FER_2"/>
    <property type="match status" value="1"/>
</dbReference>
<evidence type="ECO:0000256" key="4">
    <source>
        <dbReference type="ARBA" id="ARBA00023004"/>
    </source>
</evidence>
<dbReference type="PROSITE" id="PS00197">
    <property type="entry name" value="2FE2S_FER_1"/>
    <property type="match status" value="1"/>
</dbReference>
<dbReference type="EMBL" id="JACRDE010000451">
    <property type="protein sequence ID" value="MBI5251247.1"/>
    <property type="molecule type" value="Genomic_DNA"/>
</dbReference>
<evidence type="ECO:0000256" key="2">
    <source>
        <dbReference type="ARBA" id="ARBA00022723"/>
    </source>
</evidence>
<dbReference type="GO" id="GO:0051537">
    <property type="term" value="F:2 iron, 2 sulfur cluster binding"/>
    <property type="evidence" value="ECO:0007669"/>
    <property type="project" value="UniProtKB-KW"/>
</dbReference>
<proteinExistence type="predicted"/>
<dbReference type="Pfam" id="PF00111">
    <property type="entry name" value="Fer2"/>
    <property type="match status" value="1"/>
</dbReference>
<keyword evidence="3" id="KW-0560">Oxidoreductase</keyword>
<dbReference type="InterPro" id="IPR036010">
    <property type="entry name" value="2Fe-2S_ferredoxin-like_sf"/>
</dbReference>
<dbReference type="InterPro" id="IPR051452">
    <property type="entry name" value="Diverse_Oxidoreductases"/>
</dbReference>
<gene>
    <name evidence="8" type="ORF">HY912_17300</name>
</gene>
<dbReference type="SUPFAM" id="SSF54292">
    <property type="entry name" value="2Fe-2S ferredoxin-like"/>
    <property type="match status" value="1"/>
</dbReference>
<dbReference type="Gene3D" id="1.10.150.120">
    <property type="entry name" value="[2Fe-2S]-binding domain"/>
    <property type="match status" value="1"/>
</dbReference>
<feature type="domain" description="2Fe-2S ferredoxin-type" evidence="7">
    <location>
        <begin position="53"/>
        <end position="129"/>
    </location>
</feature>
<dbReference type="CDD" id="cd00207">
    <property type="entry name" value="fer2"/>
    <property type="match status" value="1"/>
</dbReference>
<dbReference type="GO" id="GO:0016491">
    <property type="term" value="F:oxidoreductase activity"/>
    <property type="evidence" value="ECO:0007669"/>
    <property type="project" value="UniProtKB-KW"/>
</dbReference>
<name>A0A9D6Z564_9BACT</name>
<keyword evidence="6" id="KW-1133">Transmembrane helix</keyword>
<dbReference type="AlphaFoldDB" id="A0A9D6Z564"/>
<keyword evidence="6" id="KW-0472">Membrane</keyword>
<evidence type="ECO:0000256" key="3">
    <source>
        <dbReference type="ARBA" id="ARBA00023002"/>
    </source>
</evidence>
<dbReference type="PANTHER" id="PTHR44379">
    <property type="entry name" value="OXIDOREDUCTASE WITH IRON-SULFUR SUBUNIT"/>
    <property type="match status" value="1"/>
</dbReference>
<keyword evidence="1" id="KW-0001">2Fe-2S</keyword>
<protein>
    <submittedName>
        <fullName evidence="8">(2Fe-2S)-binding protein</fullName>
    </submittedName>
</protein>
<evidence type="ECO:0000256" key="6">
    <source>
        <dbReference type="SAM" id="Phobius"/>
    </source>
</evidence>
<accession>A0A9D6Z564</accession>
<evidence type="ECO:0000259" key="7">
    <source>
        <dbReference type="PROSITE" id="PS51085"/>
    </source>
</evidence>